<comment type="caution">
    <text evidence="6">The sequence shown here is derived from an EMBL/GenBank/DDBJ whole genome shotgun (WGS) entry which is preliminary data.</text>
</comment>
<dbReference type="AlphaFoldDB" id="A0A5R9GSJ1"/>
<dbReference type="Proteomes" id="UP000306585">
    <property type="component" value="Unassembled WGS sequence"/>
</dbReference>
<dbReference type="OrthoDB" id="5296884at2"/>
<dbReference type="SUPFAM" id="SSF53254">
    <property type="entry name" value="Phosphoglycerate mutase-like"/>
    <property type="match status" value="1"/>
</dbReference>
<keyword evidence="7" id="KW-1185">Reference proteome</keyword>
<evidence type="ECO:0000313" key="6">
    <source>
        <dbReference type="EMBL" id="TLS69161.1"/>
    </source>
</evidence>
<dbReference type="Pfam" id="PF00300">
    <property type="entry name" value="His_Phos_1"/>
    <property type="match status" value="1"/>
</dbReference>
<dbReference type="GO" id="GO:0006096">
    <property type="term" value="P:glycolytic process"/>
    <property type="evidence" value="ECO:0007669"/>
    <property type="project" value="UniProtKB-KW"/>
</dbReference>
<evidence type="ECO:0000313" key="7">
    <source>
        <dbReference type="Proteomes" id="UP000306585"/>
    </source>
</evidence>
<evidence type="ECO:0000256" key="1">
    <source>
        <dbReference type="ARBA" id="ARBA00006717"/>
    </source>
</evidence>
<accession>A0A5R9GSJ1</accession>
<dbReference type="PANTHER" id="PTHR11931">
    <property type="entry name" value="PHOSPHOGLYCERATE MUTASE"/>
    <property type="match status" value="1"/>
</dbReference>
<keyword evidence="4" id="KW-0324">Glycolysis</keyword>
<evidence type="ECO:0000256" key="5">
    <source>
        <dbReference type="ARBA" id="ARBA00023235"/>
    </source>
</evidence>
<evidence type="ECO:0000256" key="2">
    <source>
        <dbReference type="ARBA" id="ARBA00012028"/>
    </source>
</evidence>
<organism evidence="6 7">
    <name type="scientific">Mariprofundus erugo</name>
    <dbReference type="NCBI Taxonomy" id="2528639"/>
    <lineage>
        <taxon>Bacteria</taxon>
        <taxon>Pseudomonadati</taxon>
        <taxon>Pseudomonadota</taxon>
        <taxon>Candidatius Mariprofundia</taxon>
        <taxon>Mariprofundales</taxon>
        <taxon>Mariprofundaceae</taxon>
        <taxon>Mariprofundus</taxon>
    </lineage>
</organism>
<evidence type="ECO:0000256" key="3">
    <source>
        <dbReference type="ARBA" id="ARBA00022432"/>
    </source>
</evidence>
<dbReference type="EMBL" id="VBRY01000001">
    <property type="protein sequence ID" value="TLS69161.1"/>
    <property type="molecule type" value="Genomic_DNA"/>
</dbReference>
<evidence type="ECO:0000256" key="4">
    <source>
        <dbReference type="ARBA" id="ARBA00023152"/>
    </source>
</evidence>
<dbReference type="InterPro" id="IPR029033">
    <property type="entry name" value="His_PPase_superfam"/>
</dbReference>
<gene>
    <name evidence="6" type="ORF">FEF65_01350</name>
</gene>
<dbReference type="InterPro" id="IPR005952">
    <property type="entry name" value="Phosphogly_mut1"/>
</dbReference>
<dbReference type="GO" id="GO:0004619">
    <property type="term" value="F:phosphoglycerate mutase activity"/>
    <property type="evidence" value="ECO:0007669"/>
    <property type="project" value="UniProtKB-EC"/>
</dbReference>
<protein>
    <recommendedName>
        <fullName evidence="2">phosphoglycerate mutase (2,3-diphosphoglycerate-dependent)</fullName>
        <ecNumber evidence="2">5.4.2.11</ecNumber>
    </recommendedName>
</protein>
<keyword evidence="3" id="KW-0312">Gluconeogenesis</keyword>
<comment type="similarity">
    <text evidence="1">Belongs to the phosphoglycerate mutase family. BPG-dependent PGAM subfamily.</text>
</comment>
<dbReference type="EC" id="5.4.2.11" evidence="2"/>
<reference evidence="6 7" key="1">
    <citation type="journal article" date="2019" name="Appl. Environ. Microbiol.">
        <title>Environmental Evidence and Genomic Insight of Iron-oxidizing Bacteria Preference Towards More Corrosion Resistant Stainless Steel at Higher Salinities.</title>
        <authorList>
            <person name="Garrison C.E."/>
            <person name="Price K.A."/>
            <person name="Field E.K."/>
        </authorList>
    </citation>
    <scope>NUCLEOTIDE SEQUENCE [LARGE SCALE GENOMIC DNA]</scope>
    <source>
        <strain evidence="6 7">P3</strain>
    </source>
</reference>
<dbReference type="InterPro" id="IPR013078">
    <property type="entry name" value="His_Pase_superF_clade-1"/>
</dbReference>
<proteinExistence type="inferred from homology"/>
<dbReference type="CDD" id="cd07067">
    <property type="entry name" value="HP_PGM_like"/>
    <property type="match status" value="1"/>
</dbReference>
<sequence>MLTLDLLRHGALQGGVKYRGQTEGILTQDGYNSMDAVWQQLAGHIDCIVTSPLSRCANPATAWAKQQDIPCIIEPRVAEMHYGAWEDKTAAEIGREFPGMIEQWRRDPTGMRPPGGESPEELRLRLHSWLTETIATCQGQHLLLVSHSGSLRMLISMALGAPIAATRQLSMPYSCWSRLQCNHQGITLEFHCR</sequence>
<dbReference type="GO" id="GO:0006094">
    <property type="term" value="P:gluconeogenesis"/>
    <property type="evidence" value="ECO:0007669"/>
    <property type="project" value="UniProtKB-KW"/>
</dbReference>
<keyword evidence="5" id="KW-0413">Isomerase</keyword>
<name>A0A5R9GSJ1_9PROT</name>
<dbReference type="Gene3D" id="3.40.50.1240">
    <property type="entry name" value="Phosphoglycerate mutase-like"/>
    <property type="match status" value="1"/>
</dbReference>
<dbReference type="RefSeq" id="WP_138237976.1">
    <property type="nucleotide sequence ID" value="NZ_VBRY01000001.1"/>
</dbReference>